<keyword evidence="3" id="KW-1185">Reference proteome</keyword>
<sequence length="139" mass="14974">MLIFSMDDSGSSLDGTLVHSNVYFPPPPGAANANTSGSQLSHQHAYVPPPSDPPQRSTIQLQSPTPARVTYPTYLPYGSGAAQSSRTQSGSSPYSSVHQTWSPAANTHQRQITYVQYPLPPRLILAYQAPQSPSSQLIH</sequence>
<reference evidence="2" key="1">
    <citation type="journal article" date="2020" name="Stud. Mycol.">
        <title>101 Dothideomycetes genomes: a test case for predicting lifestyles and emergence of pathogens.</title>
        <authorList>
            <person name="Haridas S."/>
            <person name="Albert R."/>
            <person name="Binder M."/>
            <person name="Bloem J."/>
            <person name="Labutti K."/>
            <person name="Salamov A."/>
            <person name="Andreopoulos B."/>
            <person name="Baker S."/>
            <person name="Barry K."/>
            <person name="Bills G."/>
            <person name="Bluhm B."/>
            <person name="Cannon C."/>
            <person name="Castanera R."/>
            <person name="Culley D."/>
            <person name="Daum C."/>
            <person name="Ezra D."/>
            <person name="Gonzalez J."/>
            <person name="Henrissat B."/>
            <person name="Kuo A."/>
            <person name="Liang C."/>
            <person name="Lipzen A."/>
            <person name="Lutzoni F."/>
            <person name="Magnuson J."/>
            <person name="Mondo S."/>
            <person name="Nolan M."/>
            <person name="Ohm R."/>
            <person name="Pangilinan J."/>
            <person name="Park H.-J."/>
            <person name="Ramirez L."/>
            <person name="Alfaro M."/>
            <person name="Sun H."/>
            <person name="Tritt A."/>
            <person name="Yoshinaga Y."/>
            <person name="Zwiers L.-H."/>
            <person name="Turgeon B."/>
            <person name="Goodwin S."/>
            <person name="Spatafora J."/>
            <person name="Crous P."/>
            <person name="Grigoriev I."/>
        </authorList>
    </citation>
    <scope>NUCLEOTIDE SEQUENCE</scope>
    <source>
        <strain evidence="2">CBS 675.92</strain>
    </source>
</reference>
<evidence type="ECO:0000313" key="2">
    <source>
        <dbReference type="EMBL" id="KAF1962996.1"/>
    </source>
</evidence>
<feature type="compositionally biased region" description="Polar residues" evidence="1">
    <location>
        <begin position="54"/>
        <end position="65"/>
    </location>
</feature>
<dbReference type="Proteomes" id="UP000800035">
    <property type="component" value="Unassembled WGS sequence"/>
</dbReference>
<dbReference type="EMBL" id="ML976978">
    <property type="protein sequence ID" value="KAF1962996.1"/>
    <property type="molecule type" value="Genomic_DNA"/>
</dbReference>
<feature type="compositionally biased region" description="Polar residues" evidence="1">
    <location>
        <begin position="81"/>
        <end position="105"/>
    </location>
</feature>
<evidence type="ECO:0000256" key="1">
    <source>
        <dbReference type="SAM" id="MobiDB-lite"/>
    </source>
</evidence>
<organism evidence="2 3">
    <name type="scientific">Byssothecium circinans</name>
    <dbReference type="NCBI Taxonomy" id="147558"/>
    <lineage>
        <taxon>Eukaryota</taxon>
        <taxon>Fungi</taxon>
        <taxon>Dikarya</taxon>
        <taxon>Ascomycota</taxon>
        <taxon>Pezizomycotina</taxon>
        <taxon>Dothideomycetes</taxon>
        <taxon>Pleosporomycetidae</taxon>
        <taxon>Pleosporales</taxon>
        <taxon>Massarineae</taxon>
        <taxon>Massarinaceae</taxon>
        <taxon>Byssothecium</taxon>
    </lineage>
</organism>
<dbReference type="AlphaFoldDB" id="A0A6A5UJA0"/>
<protein>
    <submittedName>
        <fullName evidence="2">Uncharacterized protein</fullName>
    </submittedName>
</protein>
<feature type="region of interest" description="Disordered" evidence="1">
    <location>
        <begin position="28"/>
        <end position="105"/>
    </location>
</feature>
<feature type="compositionally biased region" description="Polar residues" evidence="1">
    <location>
        <begin position="32"/>
        <end position="42"/>
    </location>
</feature>
<name>A0A6A5UJA0_9PLEO</name>
<evidence type="ECO:0000313" key="3">
    <source>
        <dbReference type="Proteomes" id="UP000800035"/>
    </source>
</evidence>
<proteinExistence type="predicted"/>
<gene>
    <name evidence="2" type="ORF">CC80DRAFT_530872</name>
</gene>
<accession>A0A6A5UJA0</accession>